<accession>A0A1I2ZY00</accession>
<sequence>MNRIFLLLALIVGIASAYVVLKPSEEQEQAQGSWNLYEELDRDAAANRPGWR</sequence>
<dbReference type="AlphaFoldDB" id="A0A1I2ZY00"/>
<dbReference type="Proteomes" id="UP000199040">
    <property type="component" value="Unassembled WGS sequence"/>
</dbReference>
<name>A0A1I2ZY00_9GAMM</name>
<dbReference type="EMBL" id="FOPY01000004">
    <property type="protein sequence ID" value="SFH42713.1"/>
    <property type="molecule type" value="Genomic_DNA"/>
</dbReference>
<keyword evidence="2" id="KW-1185">Reference proteome</keyword>
<gene>
    <name evidence="1" type="ORF">SAMN04487959_1049</name>
</gene>
<dbReference type="STRING" id="442341.SAMN04487959_1049"/>
<proteinExistence type="predicted"/>
<protein>
    <submittedName>
        <fullName evidence="1">Uncharacterized protein</fullName>
    </submittedName>
</protein>
<dbReference type="RefSeq" id="WP_177223348.1">
    <property type="nucleotide sequence ID" value="NZ_FOPY01000004.1"/>
</dbReference>
<reference evidence="1 2" key="1">
    <citation type="submission" date="2016-10" db="EMBL/GenBank/DDBJ databases">
        <authorList>
            <person name="de Groot N.N."/>
        </authorList>
    </citation>
    <scope>NUCLEOTIDE SEQUENCE [LARGE SCALE GENOMIC DNA]</scope>
    <source>
        <strain evidence="1 2">CGMCC 1.6848</strain>
    </source>
</reference>
<evidence type="ECO:0000313" key="1">
    <source>
        <dbReference type="EMBL" id="SFH42713.1"/>
    </source>
</evidence>
<evidence type="ECO:0000313" key="2">
    <source>
        <dbReference type="Proteomes" id="UP000199040"/>
    </source>
</evidence>
<organism evidence="1 2">
    <name type="scientific">Modicisalibacter xianhensis</name>
    <dbReference type="NCBI Taxonomy" id="442341"/>
    <lineage>
        <taxon>Bacteria</taxon>
        <taxon>Pseudomonadati</taxon>
        <taxon>Pseudomonadota</taxon>
        <taxon>Gammaproteobacteria</taxon>
        <taxon>Oceanospirillales</taxon>
        <taxon>Halomonadaceae</taxon>
        <taxon>Modicisalibacter</taxon>
    </lineage>
</organism>